<dbReference type="Pfam" id="PF05922">
    <property type="entry name" value="Inhibitor_I9"/>
    <property type="match status" value="1"/>
</dbReference>
<dbReference type="EMBL" id="JAHRHY010000003">
    <property type="protein sequence ID" value="KAG9070543.1"/>
    <property type="molecule type" value="Genomic_DNA"/>
</dbReference>
<evidence type="ECO:0000259" key="3">
    <source>
        <dbReference type="Pfam" id="PF05922"/>
    </source>
</evidence>
<sequence>MFLATASFSLLMASQALATTVTSQSHDIAPLITPEVTAKVSPDSYIIVFKDGFKSTNFPSKSKQADPIQQSHDNNKAALWDEITEGIKHFIDLGSFQAVAGRFSGKALAEIRQHPAVAFVEHDTVGQRLSSSSSSPSETREYHSWSLAPTSTTSSAAISIAAAAQNTVLDTRSARIYLYAAQEHGENINISAADADMMFSPQDLQAADDATSTPELSTTSTDEKDITVITVTTTQAASSKMAFKLAEETQPVIVSTLRSNGNSTASDFIAVVDYIVRNQLRRTNGGGADEKKVSHDGCVLSVPFAFTNSRSMVLAVTKAFESGLHLALGNGVTVSNTIVEKL</sequence>
<accession>A0A9P7Y2B7</accession>
<dbReference type="Gene3D" id="3.30.70.80">
    <property type="entry name" value="Peptidase S8 propeptide/proteinase inhibitor I9"/>
    <property type="match status" value="1"/>
</dbReference>
<evidence type="ECO:0000256" key="1">
    <source>
        <dbReference type="SAM" id="MobiDB-lite"/>
    </source>
</evidence>
<name>A0A9P7Y2B7_9FUNG</name>
<dbReference type="GO" id="GO:0008233">
    <property type="term" value="F:peptidase activity"/>
    <property type="evidence" value="ECO:0007669"/>
    <property type="project" value="UniProtKB-KW"/>
</dbReference>
<dbReference type="SUPFAM" id="SSF54897">
    <property type="entry name" value="Protease propeptides/inhibitors"/>
    <property type="match status" value="1"/>
</dbReference>
<dbReference type="GO" id="GO:0006508">
    <property type="term" value="P:proteolysis"/>
    <property type="evidence" value="ECO:0007669"/>
    <property type="project" value="UniProtKB-KW"/>
</dbReference>
<keyword evidence="4" id="KW-0378">Hydrolase</keyword>
<reference evidence="4" key="1">
    <citation type="submission" date="2021-06" db="EMBL/GenBank/DDBJ databases">
        <title>Genome Sequence of Mortierella hyaline Strain SCG-10, a Cold-Adapted, Nitrate-Reducing Fungus Isolated from Soil in Minnesota, USA.</title>
        <authorList>
            <person name="Aldossari N."/>
        </authorList>
    </citation>
    <scope>NUCLEOTIDE SEQUENCE</scope>
    <source>
        <strain evidence="4">SCG-10</strain>
    </source>
</reference>
<feature type="domain" description="Inhibitor I9" evidence="3">
    <location>
        <begin position="44"/>
        <end position="125"/>
    </location>
</feature>
<dbReference type="AlphaFoldDB" id="A0A9P7Y2B7"/>
<proteinExistence type="predicted"/>
<feature type="chain" id="PRO_5040487882" evidence="2">
    <location>
        <begin position="19"/>
        <end position="342"/>
    </location>
</feature>
<keyword evidence="4" id="KW-0645">Protease</keyword>
<comment type="caution">
    <text evidence="4">The sequence shown here is derived from an EMBL/GenBank/DDBJ whole genome shotgun (WGS) entry which is preliminary data.</text>
</comment>
<dbReference type="Proteomes" id="UP000707451">
    <property type="component" value="Unassembled WGS sequence"/>
</dbReference>
<evidence type="ECO:0000313" key="5">
    <source>
        <dbReference type="Proteomes" id="UP000707451"/>
    </source>
</evidence>
<dbReference type="OrthoDB" id="2396033at2759"/>
<dbReference type="InterPro" id="IPR037045">
    <property type="entry name" value="S8pro/Inhibitor_I9_sf"/>
</dbReference>
<protein>
    <submittedName>
        <fullName evidence="4">Serine protease</fullName>
    </submittedName>
</protein>
<organism evidence="4 5">
    <name type="scientific">Linnemannia hyalina</name>
    <dbReference type="NCBI Taxonomy" id="64524"/>
    <lineage>
        <taxon>Eukaryota</taxon>
        <taxon>Fungi</taxon>
        <taxon>Fungi incertae sedis</taxon>
        <taxon>Mucoromycota</taxon>
        <taxon>Mortierellomycotina</taxon>
        <taxon>Mortierellomycetes</taxon>
        <taxon>Mortierellales</taxon>
        <taxon>Mortierellaceae</taxon>
        <taxon>Linnemannia</taxon>
    </lineage>
</organism>
<keyword evidence="5" id="KW-1185">Reference proteome</keyword>
<feature type="signal peptide" evidence="2">
    <location>
        <begin position="1"/>
        <end position="18"/>
    </location>
</feature>
<gene>
    <name evidence="4" type="primary">SUB8_4</name>
    <name evidence="4" type="ORF">KI688_008081</name>
</gene>
<feature type="region of interest" description="Disordered" evidence="1">
    <location>
        <begin position="125"/>
        <end position="146"/>
    </location>
</feature>
<keyword evidence="2" id="KW-0732">Signal</keyword>
<evidence type="ECO:0000256" key="2">
    <source>
        <dbReference type="SAM" id="SignalP"/>
    </source>
</evidence>
<dbReference type="InterPro" id="IPR010259">
    <property type="entry name" value="S8pro/Inhibitor_I9"/>
</dbReference>
<evidence type="ECO:0000313" key="4">
    <source>
        <dbReference type="EMBL" id="KAG9070543.1"/>
    </source>
</evidence>